<dbReference type="Gene3D" id="1.10.10.10">
    <property type="entry name" value="Winged helix-like DNA-binding domain superfamily/Winged helix DNA-binding domain"/>
    <property type="match status" value="1"/>
</dbReference>
<feature type="binding site" evidence="8">
    <location>
        <position position="116"/>
    </location>
    <ligand>
        <name>Fe cation</name>
        <dbReference type="ChEBI" id="CHEBI:24875"/>
    </ligand>
</feature>
<dbReference type="Gene3D" id="3.30.1490.190">
    <property type="match status" value="1"/>
</dbReference>
<dbReference type="GO" id="GO:0045892">
    <property type="term" value="P:negative regulation of DNA-templated transcription"/>
    <property type="evidence" value="ECO:0007669"/>
    <property type="project" value="TreeGrafter"/>
</dbReference>
<keyword evidence="6" id="KW-0804">Transcription</keyword>
<keyword evidence="10" id="KW-1185">Reference proteome</keyword>
<dbReference type="OrthoDB" id="594893at2"/>
<sequence>MTKTEKKLSSKGIRPTEMRLKIYKYLKRKTYAVSLNEMQKVFINKNIKTANKTTFYRAIKLFEKKSMVHQIDDGTAFAKYAISDENAKGKHSTDLHMHFHCTNCKKTICLPNKISEESLPNQYEVNDVNLVLKGICKNCSKK</sequence>
<dbReference type="GO" id="GO:0003700">
    <property type="term" value="F:DNA-binding transcription factor activity"/>
    <property type="evidence" value="ECO:0007669"/>
    <property type="project" value="InterPro"/>
</dbReference>
<evidence type="ECO:0000256" key="4">
    <source>
        <dbReference type="ARBA" id="ARBA00023015"/>
    </source>
</evidence>
<dbReference type="SUPFAM" id="SSF46785">
    <property type="entry name" value="Winged helix' DNA-binding domain"/>
    <property type="match status" value="1"/>
</dbReference>
<dbReference type="EMBL" id="LKTP01000035">
    <property type="protein sequence ID" value="KRG27638.1"/>
    <property type="molecule type" value="Genomic_DNA"/>
</dbReference>
<dbReference type="GO" id="GO:0008270">
    <property type="term" value="F:zinc ion binding"/>
    <property type="evidence" value="ECO:0007669"/>
    <property type="project" value="TreeGrafter"/>
</dbReference>
<comment type="cofactor">
    <cofactor evidence="7">
        <name>Zn(2+)</name>
        <dbReference type="ChEBI" id="CHEBI:29105"/>
    </cofactor>
    <text evidence="7">Binds 1 zinc ion per subunit.</text>
</comment>
<dbReference type="GO" id="GO:1900376">
    <property type="term" value="P:regulation of secondary metabolite biosynthetic process"/>
    <property type="evidence" value="ECO:0007669"/>
    <property type="project" value="TreeGrafter"/>
</dbReference>
<evidence type="ECO:0000256" key="7">
    <source>
        <dbReference type="PIRSR" id="PIRSR602481-1"/>
    </source>
</evidence>
<organism evidence="9 10">
    <name type="scientific">Salegentibacter mishustinae</name>
    <dbReference type="NCBI Taxonomy" id="270918"/>
    <lineage>
        <taxon>Bacteria</taxon>
        <taxon>Pseudomonadati</taxon>
        <taxon>Bacteroidota</taxon>
        <taxon>Flavobacteriia</taxon>
        <taxon>Flavobacteriales</taxon>
        <taxon>Flavobacteriaceae</taxon>
        <taxon>Salegentibacter</taxon>
    </lineage>
</organism>
<feature type="binding site" evidence="8">
    <location>
        <position position="91"/>
    </location>
    <ligand>
        <name>Fe cation</name>
        <dbReference type="ChEBI" id="CHEBI:24875"/>
    </ligand>
</feature>
<keyword evidence="3 7" id="KW-0862">Zinc</keyword>
<name>A0A0Q9Z454_9FLAO</name>
<proteinExistence type="inferred from homology"/>
<dbReference type="Pfam" id="PF01475">
    <property type="entry name" value="FUR"/>
    <property type="match status" value="1"/>
</dbReference>
<feature type="binding site" evidence="7">
    <location>
        <position position="101"/>
    </location>
    <ligand>
        <name>Zn(2+)</name>
        <dbReference type="ChEBI" id="CHEBI:29105"/>
    </ligand>
</feature>
<dbReference type="InterPro" id="IPR036390">
    <property type="entry name" value="WH_DNA-bd_sf"/>
</dbReference>
<dbReference type="PANTHER" id="PTHR33202">
    <property type="entry name" value="ZINC UPTAKE REGULATION PROTEIN"/>
    <property type="match status" value="1"/>
</dbReference>
<dbReference type="AlphaFoldDB" id="A0A0Q9Z454"/>
<comment type="cofactor">
    <cofactor evidence="8">
        <name>Mn(2+)</name>
        <dbReference type="ChEBI" id="CHEBI:29035"/>
    </cofactor>
    <cofactor evidence="8">
        <name>Fe(2+)</name>
        <dbReference type="ChEBI" id="CHEBI:29033"/>
    </cofactor>
    <text evidence="8">Binds 1 Mn(2+) or Fe(2+) ion per subunit.</text>
</comment>
<evidence type="ECO:0000313" key="9">
    <source>
        <dbReference type="EMBL" id="KRG27638.1"/>
    </source>
</evidence>
<dbReference type="InterPro" id="IPR002481">
    <property type="entry name" value="FUR"/>
</dbReference>
<feature type="binding site" evidence="7">
    <location>
        <position position="104"/>
    </location>
    <ligand>
        <name>Zn(2+)</name>
        <dbReference type="ChEBI" id="CHEBI:29105"/>
    </ligand>
</feature>
<evidence type="ECO:0000313" key="10">
    <source>
        <dbReference type="Proteomes" id="UP000051643"/>
    </source>
</evidence>
<keyword evidence="4" id="KW-0805">Transcription regulation</keyword>
<dbReference type="InterPro" id="IPR043135">
    <property type="entry name" value="Fur_C"/>
</dbReference>
<accession>A0A0Q9Z454</accession>
<comment type="similarity">
    <text evidence="1">Belongs to the Fur family.</text>
</comment>
<feature type="binding site" evidence="7">
    <location>
        <position position="136"/>
    </location>
    <ligand>
        <name>Zn(2+)</name>
        <dbReference type="ChEBI" id="CHEBI:29105"/>
    </ligand>
</feature>
<dbReference type="Proteomes" id="UP000051643">
    <property type="component" value="Unassembled WGS sequence"/>
</dbReference>
<evidence type="ECO:0000256" key="1">
    <source>
        <dbReference type="ARBA" id="ARBA00007957"/>
    </source>
</evidence>
<evidence type="ECO:0000256" key="3">
    <source>
        <dbReference type="ARBA" id="ARBA00022833"/>
    </source>
</evidence>
<dbReference type="InterPro" id="IPR036388">
    <property type="entry name" value="WH-like_DNA-bd_sf"/>
</dbReference>
<keyword evidence="5" id="KW-0238">DNA-binding</keyword>
<keyword evidence="7" id="KW-0479">Metal-binding</keyword>
<evidence type="ECO:0000256" key="8">
    <source>
        <dbReference type="PIRSR" id="PIRSR602481-2"/>
    </source>
</evidence>
<dbReference type="GO" id="GO:0000976">
    <property type="term" value="F:transcription cis-regulatory region binding"/>
    <property type="evidence" value="ECO:0007669"/>
    <property type="project" value="TreeGrafter"/>
</dbReference>
<reference evidence="9" key="1">
    <citation type="submission" date="2015-10" db="EMBL/GenBank/DDBJ databases">
        <title>Draft genome sequence of Salegentibacter mishustinae KCTC 12263.</title>
        <authorList>
            <person name="Lin W."/>
            <person name="Zheng Q."/>
        </authorList>
    </citation>
    <scope>NUCLEOTIDE SEQUENCE [LARGE SCALE GENOMIC DNA]</scope>
    <source>
        <strain evidence="9">KCTC 12263</strain>
    </source>
</reference>
<dbReference type="RefSeq" id="WP_057482988.1">
    <property type="nucleotide sequence ID" value="NZ_BMWR01000005.1"/>
</dbReference>
<evidence type="ECO:0000256" key="5">
    <source>
        <dbReference type="ARBA" id="ARBA00023125"/>
    </source>
</evidence>
<evidence type="ECO:0000256" key="2">
    <source>
        <dbReference type="ARBA" id="ARBA00022491"/>
    </source>
</evidence>
<keyword evidence="2" id="KW-0678">Repressor</keyword>
<comment type="caution">
    <text evidence="9">The sequence shown here is derived from an EMBL/GenBank/DDBJ whole genome shotgun (WGS) entry which is preliminary data.</text>
</comment>
<dbReference type="STRING" id="270918.APR42_11260"/>
<feature type="binding site" evidence="7">
    <location>
        <position position="139"/>
    </location>
    <ligand>
        <name>Zn(2+)</name>
        <dbReference type="ChEBI" id="CHEBI:29105"/>
    </ligand>
</feature>
<keyword evidence="8" id="KW-0408">Iron</keyword>
<protein>
    <submittedName>
        <fullName evidence="9">Transcriptional regulator</fullName>
    </submittedName>
</protein>
<evidence type="ECO:0000256" key="6">
    <source>
        <dbReference type="ARBA" id="ARBA00023163"/>
    </source>
</evidence>
<gene>
    <name evidence="9" type="ORF">APR42_11260</name>
</gene>
<dbReference type="PANTHER" id="PTHR33202:SF22">
    <property type="entry name" value="HYDROGEN PEROXIDE SENSITIVE REPRESSOR"/>
    <property type="match status" value="1"/>
</dbReference>